<evidence type="ECO:0000256" key="1">
    <source>
        <dbReference type="SAM" id="Coils"/>
    </source>
</evidence>
<proteinExistence type="predicted"/>
<dbReference type="AlphaFoldDB" id="A0AAE0G1B8"/>
<comment type="caution">
    <text evidence="3">The sequence shown here is derived from an EMBL/GenBank/DDBJ whole genome shotgun (WGS) entry which is preliminary data.</text>
</comment>
<evidence type="ECO:0000313" key="4">
    <source>
        <dbReference type="Proteomes" id="UP001190700"/>
    </source>
</evidence>
<organism evidence="3 4">
    <name type="scientific">Cymbomonas tetramitiformis</name>
    <dbReference type="NCBI Taxonomy" id="36881"/>
    <lineage>
        <taxon>Eukaryota</taxon>
        <taxon>Viridiplantae</taxon>
        <taxon>Chlorophyta</taxon>
        <taxon>Pyramimonadophyceae</taxon>
        <taxon>Pyramimonadales</taxon>
        <taxon>Pyramimonadaceae</taxon>
        <taxon>Cymbomonas</taxon>
    </lineage>
</organism>
<protein>
    <submittedName>
        <fullName evidence="3">Uncharacterized protein</fullName>
    </submittedName>
</protein>
<gene>
    <name evidence="3" type="ORF">CYMTET_21771</name>
</gene>
<feature type="non-terminal residue" evidence="3">
    <location>
        <position position="561"/>
    </location>
</feature>
<keyword evidence="1" id="KW-0175">Coiled coil</keyword>
<feature type="coiled-coil region" evidence="1">
    <location>
        <begin position="477"/>
        <end position="540"/>
    </location>
</feature>
<dbReference type="EMBL" id="LGRX02010730">
    <property type="protein sequence ID" value="KAK3269801.1"/>
    <property type="molecule type" value="Genomic_DNA"/>
</dbReference>
<accession>A0AAE0G1B8</accession>
<feature type="region of interest" description="Disordered" evidence="2">
    <location>
        <begin position="1"/>
        <end position="83"/>
    </location>
</feature>
<feature type="region of interest" description="Disordered" evidence="2">
    <location>
        <begin position="302"/>
        <end position="326"/>
    </location>
</feature>
<name>A0AAE0G1B8_9CHLO</name>
<evidence type="ECO:0000313" key="3">
    <source>
        <dbReference type="EMBL" id="KAK3269801.1"/>
    </source>
</evidence>
<keyword evidence="4" id="KW-1185">Reference proteome</keyword>
<feature type="region of interest" description="Disordered" evidence="2">
    <location>
        <begin position="148"/>
        <end position="214"/>
    </location>
</feature>
<reference evidence="3 4" key="1">
    <citation type="journal article" date="2015" name="Genome Biol. Evol.">
        <title>Comparative Genomics of a Bacterivorous Green Alga Reveals Evolutionary Causalities and Consequences of Phago-Mixotrophic Mode of Nutrition.</title>
        <authorList>
            <person name="Burns J.A."/>
            <person name="Paasch A."/>
            <person name="Narechania A."/>
            <person name="Kim E."/>
        </authorList>
    </citation>
    <scope>NUCLEOTIDE SEQUENCE [LARGE SCALE GENOMIC DNA]</scope>
    <source>
        <strain evidence="3 4">PLY_AMNH</strain>
    </source>
</reference>
<feature type="region of interest" description="Disordered" evidence="2">
    <location>
        <begin position="338"/>
        <end position="362"/>
    </location>
</feature>
<sequence>MTASEERDASTVSKPASAGESVGLVPKPRQSPVPKLQLPANPYDRPVVKSTATYDSFMQKERKRAKPSPRHGFYSSFKESAKTERVAFSQEQKRTLIHDVITKTAAESTFRPMPPNSSEPLAPLSDRTHVRLVGEVRLRDSALAPYIMTHDPGSSADAVSLPNLPDDQPSRPQTQPTTRKGQRQGQYRGRKGNFNYSEHMAGNRSQLNSRVGSRGGSVMEAGVFAQHPAWDASHDEQRFSAFSGLGDVPGHGANPQLGDTLDFELPPSQIPHSELKGYEASKGWFPNLEAFVSKSMQASSVDKHGLSRHLPPEPDSTSRSLPFPPDARLRRLPQAVRRAAGVAGGGGCGGERRGGAGGRRRPHTWFREMFPHHKPVNRMDIQETDAWLHTHSTSICRRVQEYQTGLEMDRAAAAKKLQQEGKGEVLPDPEPVTIKLCWSKILSSSSPQQHAVPDQELNVLLAVETVRLLSETYSMANRELVRQVACTSKERAELMERLWYNSQTLFKPVLDFAMGLTPNYLEALNEVATLKAKLRSTHEEHSLVRSLLKVRHVSLVRSLLK</sequence>
<evidence type="ECO:0000256" key="2">
    <source>
        <dbReference type="SAM" id="MobiDB-lite"/>
    </source>
</evidence>
<dbReference type="Proteomes" id="UP001190700">
    <property type="component" value="Unassembled WGS sequence"/>
</dbReference>